<dbReference type="PANTHER" id="PTHR33237:SF46">
    <property type="entry name" value="OS01G0606100 PROTEIN"/>
    <property type="match status" value="1"/>
</dbReference>
<evidence type="ECO:0000313" key="2">
    <source>
        <dbReference type="EMBL" id="CAA7402208.1"/>
    </source>
</evidence>
<evidence type="ECO:0000313" key="3">
    <source>
        <dbReference type="Proteomes" id="UP000663760"/>
    </source>
</evidence>
<feature type="compositionally biased region" description="Polar residues" evidence="1">
    <location>
        <begin position="169"/>
        <end position="182"/>
    </location>
</feature>
<name>A0A7I8KYQ6_SPIIN</name>
<dbReference type="Proteomes" id="UP000663760">
    <property type="component" value="Chromosome 9"/>
</dbReference>
<keyword evidence="3" id="KW-1185">Reference proteome</keyword>
<feature type="region of interest" description="Disordered" evidence="1">
    <location>
        <begin position="28"/>
        <end position="51"/>
    </location>
</feature>
<gene>
    <name evidence="2" type="ORF">SI8410_09012886</name>
</gene>
<evidence type="ECO:0000256" key="1">
    <source>
        <dbReference type="SAM" id="MobiDB-lite"/>
    </source>
</evidence>
<sequence length="182" mass="20160">MANGIVRSVSAFVAACNKKVVRISKKLRGEEGESSNGEGTAAWRSKTEEEGKRWSGEACLSPYFAWSGGLRKTEEERRRKAEACLSPYLAWSGDRRSKKEEGMWNGSPAKKVRKRRCDGGGDGLWRRTILLGDKCRPLDFEGVIHYDGEGRLLVVPPRSPLRSPLPTFQLPSAVSSGNDGKY</sequence>
<reference evidence="2" key="1">
    <citation type="submission" date="2020-02" db="EMBL/GenBank/DDBJ databases">
        <authorList>
            <person name="Scholz U."/>
            <person name="Mascher M."/>
            <person name="Fiebig A."/>
        </authorList>
    </citation>
    <scope>NUCLEOTIDE SEQUENCE</scope>
</reference>
<dbReference type="AlphaFoldDB" id="A0A7I8KYQ6"/>
<feature type="region of interest" description="Disordered" evidence="1">
    <location>
        <begin position="162"/>
        <end position="182"/>
    </location>
</feature>
<dbReference type="EMBL" id="LR746272">
    <property type="protein sequence ID" value="CAA7402208.1"/>
    <property type="molecule type" value="Genomic_DNA"/>
</dbReference>
<proteinExistence type="predicted"/>
<protein>
    <submittedName>
        <fullName evidence="2">Uncharacterized protein</fullName>
    </submittedName>
</protein>
<dbReference type="PANTHER" id="PTHR33237">
    <property type="entry name" value="F2P16.13 PROTEIN-RELATED"/>
    <property type="match status" value="1"/>
</dbReference>
<feature type="region of interest" description="Disordered" evidence="1">
    <location>
        <begin position="95"/>
        <end position="117"/>
    </location>
</feature>
<accession>A0A7I8KYQ6</accession>
<dbReference type="OrthoDB" id="674685at2759"/>
<organism evidence="2 3">
    <name type="scientific">Spirodela intermedia</name>
    <name type="common">Intermediate duckweed</name>
    <dbReference type="NCBI Taxonomy" id="51605"/>
    <lineage>
        <taxon>Eukaryota</taxon>
        <taxon>Viridiplantae</taxon>
        <taxon>Streptophyta</taxon>
        <taxon>Embryophyta</taxon>
        <taxon>Tracheophyta</taxon>
        <taxon>Spermatophyta</taxon>
        <taxon>Magnoliopsida</taxon>
        <taxon>Liliopsida</taxon>
        <taxon>Araceae</taxon>
        <taxon>Lemnoideae</taxon>
        <taxon>Spirodela</taxon>
    </lineage>
</organism>